<name>M2SZ64_COCH5</name>
<evidence type="ECO:0000313" key="2">
    <source>
        <dbReference type="EMBL" id="EMD90675.1"/>
    </source>
</evidence>
<accession>M2SZ64</accession>
<feature type="region of interest" description="Disordered" evidence="1">
    <location>
        <begin position="43"/>
        <end position="75"/>
    </location>
</feature>
<dbReference type="EMBL" id="KB445578">
    <property type="protein sequence ID" value="EMD90675.1"/>
    <property type="molecule type" value="Genomic_DNA"/>
</dbReference>
<feature type="compositionally biased region" description="Basic and acidic residues" evidence="1">
    <location>
        <begin position="43"/>
        <end position="61"/>
    </location>
</feature>
<gene>
    <name evidence="2" type="ORF">COCHEDRAFT_1205125</name>
</gene>
<reference evidence="3" key="2">
    <citation type="journal article" date="2013" name="PLoS Genet.">
        <title>Comparative genome structure, secondary metabolite, and effector coding capacity across Cochliobolus pathogens.</title>
        <authorList>
            <person name="Condon B.J."/>
            <person name="Leng Y."/>
            <person name="Wu D."/>
            <person name="Bushley K.E."/>
            <person name="Ohm R.A."/>
            <person name="Otillar R."/>
            <person name="Martin J."/>
            <person name="Schackwitz W."/>
            <person name="Grimwood J."/>
            <person name="MohdZainudin N."/>
            <person name="Xue C."/>
            <person name="Wang R."/>
            <person name="Manning V.A."/>
            <person name="Dhillon B."/>
            <person name="Tu Z.J."/>
            <person name="Steffenson B.J."/>
            <person name="Salamov A."/>
            <person name="Sun H."/>
            <person name="Lowry S."/>
            <person name="LaButti K."/>
            <person name="Han J."/>
            <person name="Copeland A."/>
            <person name="Lindquist E."/>
            <person name="Barry K."/>
            <person name="Schmutz J."/>
            <person name="Baker S.E."/>
            <person name="Ciuffetti L.M."/>
            <person name="Grigoriev I.V."/>
            <person name="Zhong S."/>
            <person name="Turgeon B.G."/>
        </authorList>
    </citation>
    <scope>NUCLEOTIDE SEQUENCE [LARGE SCALE GENOMIC DNA]</scope>
    <source>
        <strain evidence="3">C5 / ATCC 48332 / race O</strain>
    </source>
</reference>
<organism evidence="2 3">
    <name type="scientific">Cochliobolus heterostrophus (strain C5 / ATCC 48332 / race O)</name>
    <name type="common">Southern corn leaf blight fungus</name>
    <name type="synonym">Bipolaris maydis</name>
    <dbReference type="NCBI Taxonomy" id="701091"/>
    <lineage>
        <taxon>Eukaryota</taxon>
        <taxon>Fungi</taxon>
        <taxon>Dikarya</taxon>
        <taxon>Ascomycota</taxon>
        <taxon>Pezizomycotina</taxon>
        <taxon>Dothideomycetes</taxon>
        <taxon>Pleosporomycetidae</taxon>
        <taxon>Pleosporales</taxon>
        <taxon>Pleosporineae</taxon>
        <taxon>Pleosporaceae</taxon>
        <taxon>Bipolaris</taxon>
    </lineage>
</organism>
<evidence type="ECO:0000256" key="1">
    <source>
        <dbReference type="SAM" id="MobiDB-lite"/>
    </source>
</evidence>
<dbReference type="HOGENOM" id="CLU_2061277_0_0_1"/>
<protein>
    <submittedName>
        <fullName evidence="2">Uncharacterized protein</fullName>
    </submittedName>
</protein>
<proteinExistence type="predicted"/>
<dbReference type="AlphaFoldDB" id="M2SZ64"/>
<keyword evidence="3" id="KW-1185">Reference proteome</keyword>
<evidence type="ECO:0000313" key="3">
    <source>
        <dbReference type="Proteomes" id="UP000016936"/>
    </source>
</evidence>
<reference evidence="2 3" key="1">
    <citation type="journal article" date="2012" name="PLoS Pathog.">
        <title>Diverse lifestyles and strategies of plant pathogenesis encoded in the genomes of eighteen Dothideomycetes fungi.</title>
        <authorList>
            <person name="Ohm R.A."/>
            <person name="Feau N."/>
            <person name="Henrissat B."/>
            <person name="Schoch C.L."/>
            <person name="Horwitz B.A."/>
            <person name="Barry K.W."/>
            <person name="Condon B.J."/>
            <person name="Copeland A.C."/>
            <person name="Dhillon B."/>
            <person name="Glaser F."/>
            <person name="Hesse C.N."/>
            <person name="Kosti I."/>
            <person name="LaButti K."/>
            <person name="Lindquist E.A."/>
            <person name="Lucas S."/>
            <person name="Salamov A.A."/>
            <person name="Bradshaw R.E."/>
            <person name="Ciuffetti L."/>
            <person name="Hamelin R.C."/>
            <person name="Kema G.H.J."/>
            <person name="Lawrence C."/>
            <person name="Scott J.A."/>
            <person name="Spatafora J.W."/>
            <person name="Turgeon B.G."/>
            <person name="de Wit P.J.G.M."/>
            <person name="Zhong S."/>
            <person name="Goodwin S.B."/>
            <person name="Grigoriev I.V."/>
        </authorList>
    </citation>
    <scope>NUCLEOTIDE SEQUENCE [LARGE SCALE GENOMIC DNA]</scope>
    <source>
        <strain evidence="3">C5 / ATCC 48332 / race O</strain>
    </source>
</reference>
<sequence length="119" mass="12652">MPVRLSACPPVRLSACPPVTLAPPPALALPLAFASFAPVRAHSSQDKDGLSTHRAHPEIEPRTSLGLPRATPPSPLQTIATTHDMHVDPTLTHRVQVFALLPILACPLSILELLHSSNS</sequence>
<dbReference type="Proteomes" id="UP000016936">
    <property type="component" value="Unassembled WGS sequence"/>
</dbReference>